<dbReference type="AlphaFoldDB" id="A0A194XPX8"/>
<sequence>ASAALLTYIAVTFARCRTRSPRDVLRNVTRCLQLLRRHRRTLSPKVSRSVTRAGISHSIELDKIVPAERAAWAVRTIRSVEGPEVADTVAMIVANWNE</sequence>
<feature type="non-terminal residue" evidence="1">
    <location>
        <position position="1"/>
    </location>
</feature>
<dbReference type="EMBL" id="KQ947406">
    <property type="protein sequence ID" value="KUJ22248.1"/>
    <property type="molecule type" value="Genomic_DNA"/>
</dbReference>
<dbReference type="OrthoDB" id="5428038at2759"/>
<evidence type="ECO:0000313" key="1">
    <source>
        <dbReference type="EMBL" id="KUJ22248.1"/>
    </source>
</evidence>
<protein>
    <submittedName>
        <fullName evidence="1">Uncharacterized protein</fullName>
    </submittedName>
</protein>
<feature type="non-terminal residue" evidence="1">
    <location>
        <position position="98"/>
    </location>
</feature>
<dbReference type="GeneID" id="28818039"/>
<evidence type="ECO:0000313" key="2">
    <source>
        <dbReference type="Proteomes" id="UP000070700"/>
    </source>
</evidence>
<proteinExistence type="predicted"/>
<dbReference type="KEGG" id="psco:LY89DRAFT_552096"/>
<dbReference type="Proteomes" id="UP000070700">
    <property type="component" value="Unassembled WGS sequence"/>
</dbReference>
<name>A0A194XPX8_MOLSC</name>
<organism evidence="1 2">
    <name type="scientific">Mollisia scopiformis</name>
    <name type="common">Conifer needle endophyte fungus</name>
    <name type="synonym">Phialocephala scopiformis</name>
    <dbReference type="NCBI Taxonomy" id="149040"/>
    <lineage>
        <taxon>Eukaryota</taxon>
        <taxon>Fungi</taxon>
        <taxon>Dikarya</taxon>
        <taxon>Ascomycota</taxon>
        <taxon>Pezizomycotina</taxon>
        <taxon>Leotiomycetes</taxon>
        <taxon>Helotiales</taxon>
        <taxon>Mollisiaceae</taxon>
        <taxon>Mollisia</taxon>
    </lineage>
</organism>
<gene>
    <name evidence="1" type="ORF">LY89DRAFT_552096</name>
</gene>
<dbReference type="RefSeq" id="XP_018076603.1">
    <property type="nucleotide sequence ID" value="XM_018208313.1"/>
</dbReference>
<reference evidence="1 2" key="1">
    <citation type="submission" date="2015-10" db="EMBL/GenBank/DDBJ databases">
        <title>Full genome of DAOMC 229536 Phialocephala scopiformis, a fungal endophyte of spruce producing the potent anti-insectan compound rugulosin.</title>
        <authorList>
            <consortium name="DOE Joint Genome Institute"/>
            <person name="Walker A.K."/>
            <person name="Frasz S.L."/>
            <person name="Seifert K.A."/>
            <person name="Miller J.D."/>
            <person name="Mondo S.J."/>
            <person name="Labutti K."/>
            <person name="Lipzen A."/>
            <person name="Dockter R."/>
            <person name="Kennedy M."/>
            <person name="Grigoriev I.V."/>
            <person name="Spatafora J.W."/>
        </authorList>
    </citation>
    <scope>NUCLEOTIDE SEQUENCE [LARGE SCALE GENOMIC DNA]</scope>
    <source>
        <strain evidence="1 2">CBS 120377</strain>
    </source>
</reference>
<accession>A0A194XPX8</accession>
<dbReference type="InParanoid" id="A0A194XPX8"/>
<keyword evidence="2" id="KW-1185">Reference proteome</keyword>